<evidence type="ECO:0000256" key="7">
    <source>
        <dbReference type="ARBA" id="ARBA00022694"/>
    </source>
</evidence>
<evidence type="ECO:0000256" key="8">
    <source>
        <dbReference type="ARBA" id="ARBA00022895"/>
    </source>
</evidence>
<evidence type="ECO:0000256" key="11">
    <source>
        <dbReference type="ARBA" id="ARBA00023163"/>
    </source>
</evidence>
<keyword evidence="9" id="KW-0805">Transcription regulation</keyword>
<name>A0A9P4UTD7_9PEZI</name>
<feature type="region of interest" description="Disordered" evidence="14">
    <location>
        <begin position="63"/>
        <end position="99"/>
    </location>
</feature>
<dbReference type="Proteomes" id="UP000799441">
    <property type="component" value="Unassembled WGS sequence"/>
</dbReference>
<dbReference type="GO" id="GO:0005634">
    <property type="term" value="C:nucleus"/>
    <property type="evidence" value="ECO:0007669"/>
    <property type="project" value="UniProtKB-SubCell"/>
</dbReference>
<comment type="similarity">
    <text evidence="3">Belongs to the GON7 family.</text>
</comment>
<comment type="function">
    <text evidence="13">Component of the EKC/KEOPS complex that is required for the formation of a threonylcarbamoyl group on adenosine at position 37 (t(6)A37) in tRNAs that read codons beginning with adenine. The complex is probably involved in the transfer of the threonylcarbamoyl moiety of threonylcarbamoyl-AMP (TC-AMP) to the N6 group of A37. GON7 likely plays a supporting role to the catalytic subunit KAE1 in the complex. The EKC/KEOPS complex also promotes both telomere uncapping and telomere elongation. The complex is required for efficient recruitment of transcriptional coactivators.</text>
</comment>
<evidence type="ECO:0000256" key="4">
    <source>
        <dbReference type="ARBA" id="ARBA00011534"/>
    </source>
</evidence>
<evidence type="ECO:0000256" key="2">
    <source>
        <dbReference type="ARBA" id="ARBA00004574"/>
    </source>
</evidence>
<comment type="caution">
    <text evidence="15">The sequence shown here is derived from an EMBL/GenBank/DDBJ whole genome shotgun (WGS) entry which is preliminary data.</text>
</comment>
<sequence>MSAQEISVAYESPSGSKTIQSTLPNLPHDKQQLGVKEKTEFLSTLRQNVRTLQAEVNELLTQKMEEDKATEAGKTGGKRRKDEEKAEEMYGEEQQESDG</sequence>
<feature type="compositionally biased region" description="Polar residues" evidence="14">
    <location>
        <begin position="13"/>
        <end position="24"/>
    </location>
</feature>
<proteinExistence type="inferred from homology"/>
<keyword evidence="10" id="KW-0010">Activator</keyword>
<evidence type="ECO:0000256" key="12">
    <source>
        <dbReference type="ARBA" id="ARBA00023242"/>
    </source>
</evidence>
<evidence type="ECO:0000256" key="3">
    <source>
        <dbReference type="ARBA" id="ARBA00008529"/>
    </source>
</evidence>
<accession>A0A9P4UTD7</accession>
<keyword evidence="16" id="KW-1185">Reference proteome</keyword>
<dbReference type="GO" id="GO:0000781">
    <property type="term" value="C:chromosome, telomeric region"/>
    <property type="evidence" value="ECO:0007669"/>
    <property type="project" value="UniProtKB-SubCell"/>
</dbReference>
<dbReference type="GO" id="GO:0008033">
    <property type="term" value="P:tRNA processing"/>
    <property type="evidence" value="ECO:0007669"/>
    <property type="project" value="UniProtKB-KW"/>
</dbReference>
<dbReference type="OrthoDB" id="2288868at2759"/>
<dbReference type="EMBL" id="MU003773">
    <property type="protein sequence ID" value="KAF2723990.1"/>
    <property type="molecule type" value="Genomic_DNA"/>
</dbReference>
<evidence type="ECO:0000256" key="6">
    <source>
        <dbReference type="ARBA" id="ARBA00022454"/>
    </source>
</evidence>
<evidence type="ECO:0000313" key="16">
    <source>
        <dbReference type="Proteomes" id="UP000799441"/>
    </source>
</evidence>
<evidence type="ECO:0000256" key="13">
    <source>
        <dbReference type="ARBA" id="ARBA00025393"/>
    </source>
</evidence>
<protein>
    <recommendedName>
        <fullName evidence="5">EKC/KEOPS complex subunit GON7</fullName>
    </recommendedName>
</protein>
<keyword evidence="8" id="KW-0779">Telomere</keyword>
<evidence type="ECO:0000256" key="10">
    <source>
        <dbReference type="ARBA" id="ARBA00023159"/>
    </source>
</evidence>
<evidence type="ECO:0000256" key="14">
    <source>
        <dbReference type="SAM" id="MobiDB-lite"/>
    </source>
</evidence>
<feature type="region of interest" description="Disordered" evidence="14">
    <location>
        <begin position="1"/>
        <end position="32"/>
    </location>
</feature>
<keyword evidence="7" id="KW-0819">tRNA processing</keyword>
<keyword evidence="6" id="KW-0158">Chromosome</keyword>
<evidence type="ECO:0000256" key="9">
    <source>
        <dbReference type="ARBA" id="ARBA00023015"/>
    </source>
</evidence>
<organism evidence="15 16">
    <name type="scientific">Polychaeton citri CBS 116435</name>
    <dbReference type="NCBI Taxonomy" id="1314669"/>
    <lineage>
        <taxon>Eukaryota</taxon>
        <taxon>Fungi</taxon>
        <taxon>Dikarya</taxon>
        <taxon>Ascomycota</taxon>
        <taxon>Pezizomycotina</taxon>
        <taxon>Dothideomycetes</taxon>
        <taxon>Dothideomycetidae</taxon>
        <taxon>Capnodiales</taxon>
        <taxon>Capnodiaceae</taxon>
        <taxon>Polychaeton</taxon>
    </lineage>
</organism>
<comment type="subcellular location">
    <subcellularLocation>
        <location evidence="2">Chromosome</location>
        <location evidence="2">Telomere</location>
    </subcellularLocation>
    <subcellularLocation>
        <location evidence="1">Nucleus</location>
    </subcellularLocation>
</comment>
<keyword evidence="11" id="KW-0804">Transcription</keyword>
<dbReference type="Pfam" id="PF08738">
    <property type="entry name" value="Gon7"/>
    <property type="match status" value="1"/>
</dbReference>
<evidence type="ECO:0000256" key="1">
    <source>
        <dbReference type="ARBA" id="ARBA00004123"/>
    </source>
</evidence>
<evidence type="ECO:0000313" key="15">
    <source>
        <dbReference type="EMBL" id="KAF2723990.1"/>
    </source>
</evidence>
<comment type="subunit">
    <text evidence="4">Component of the EKC/KEOPS complex composed of at least BUD32, CGI121, GON7, KAE1 and PCC1; the whole complex dimerizes.</text>
</comment>
<dbReference type="AlphaFoldDB" id="A0A9P4UTD7"/>
<evidence type="ECO:0000256" key="5">
    <source>
        <dbReference type="ARBA" id="ARBA00019746"/>
    </source>
</evidence>
<keyword evidence="12" id="KW-0539">Nucleus</keyword>
<dbReference type="InterPro" id="IPR014849">
    <property type="entry name" value="EKC/KEOPS_Gon7"/>
</dbReference>
<reference evidence="15" key="1">
    <citation type="journal article" date="2020" name="Stud. Mycol.">
        <title>101 Dothideomycetes genomes: a test case for predicting lifestyles and emergence of pathogens.</title>
        <authorList>
            <person name="Haridas S."/>
            <person name="Albert R."/>
            <person name="Binder M."/>
            <person name="Bloem J."/>
            <person name="Labutti K."/>
            <person name="Salamov A."/>
            <person name="Andreopoulos B."/>
            <person name="Baker S."/>
            <person name="Barry K."/>
            <person name="Bills G."/>
            <person name="Bluhm B."/>
            <person name="Cannon C."/>
            <person name="Castanera R."/>
            <person name="Culley D."/>
            <person name="Daum C."/>
            <person name="Ezra D."/>
            <person name="Gonzalez J."/>
            <person name="Henrissat B."/>
            <person name="Kuo A."/>
            <person name="Liang C."/>
            <person name="Lipzen A."/>
            <person name="Lutzoni F."/>
            <person name="Magnuson J."/>
            <person name="Mondo S."/>
            <person name="Nolan M."/>
            <person name="Ohm R."/>
            <person name="Pangilinan J."/>
            <person name="Park H.-J."/>
            <person name="Ramirez L."/>
            <person name="Alfaro M."/>
            <person name="Sun H."/>
            <person name="Tritt A."/>
            <person name="Yoshinaga Y."/>
            <person name="Zwiers L.-H."/>
            <person name="Turgeon B."/>
            <person name="Goodwin S."/>
            <person name="Spatafora J."/>
            <person name="Crous P."/>
            <person name="Grigoriev I."/>
        </authorList>
    </citation>
    <scope>NUCLEOTIDE SEQUENCE</scope>
    <source>
        <strain evidence="15">CBS 116435</strain>
    </source>
</reference>
<gene>
    <name evidence="15" type="ORF">K431DRAFT_282256</name>
</gene>
<feature type="compositionally biased region" description="Acidic residues" evidence="14">
    <location>
        <begin position="89"/>
        <end position="99"/>
    </location>
</feature>